<reference evidence="1" key="1">
    <citation type="submission" date="2022-10" db="EMBL/GenBank/DDBJ databases">
        <title>The complete genomes of actinobacterial strains from the NBC collection.</title>
        <authorList>
            <person name="Joergensen T.S."/>
            <person name="Alvarez Arevalo M."/>
            <person name="Sterndorff E.B."/>
            <person name="Faurdal D."/>
            <person name="Vuksanovic O."/>
            <person name="Mourched A.-S."/>
            <person name="Charusanti P."/>
            <person name="Shaw S."/>
            <person name="Blin K."/>
            <person name="Weber T."/>
        </authorList>
    </citation>
    <scope>NUCLEOTIDE SEQUENCE</scope>
    <source>
        <strain evidence="1">NBC_01482</strain>
    </source>
</reference>
<gene>
    <name evidence="1" type="ORF">OG563_47285</name>
</gene>
<dbReference type="Proteomes" id="UP001432062">
    <property type="component" value="Chromosome"/>
</dbReference>
<evidence type="ECO:0000313" key="1">
    <source>
        <dbReference type="EMBL" id="WUV46555.1"/>
    </source>
</evidence>
<name>A0ABZ1YWB5_9NOCA</name>
<accession>A0ABZ1YWB5</accession>
<organism evidence="1 2">
    <name type="scientific">Nocardia vinacea</name>
    <dbReference type="NCBI Taxonomy" id="96468"/>
    <lineage>
        <taxon>Bacteria</taxon>
        <taxon>Bacillati</taxon>
        <taxon>Actinomycetota</taxon>
        <taxon>Actinomycetes</taxon>
        <taxon>Mycobacteriales</taxon>
        <taxon>Nocardiaceae</taxon>
        <taxon>Nocardia</taxon>
    </lineage>
</organism>
<dbReference type="RefSeq" id="WP_329410382.1">
    <property type="nucleotide sequence ID" value="NZ_CP109441.1"/>
</dbReference>
<keyword evidence="2" id="KW-1185">Reference proteome</keyword>
<sequence>MFKDILTVYGKGSWPRQKCQDYIADSTTDPPTTCTYDFLVKRDIVADDDFETLLTSAADKLSANVQYRKVVRRRVDNRPLGTPSLYAPARTEFDAIIESWVTDSKSIAEIREIVRAAYVPFVDDTRSSSVITTETVVFNASRANAGHTD</sequence>
<dbReference type="EMBL" id="CP109441">
    <property type="protein sequence ID" value="WUV46555.1"/>
    <property type="molecule type" value="Genomic_DNA"/>
</dbReference>
<protein>
    <submittedName>
        <fullName evidence="1">Uncharacterized protein</fullName>
    </submittedName>
</protein>
<evidence type="ECO:0000313" key="2">
    <source>
        <dbReference type="Proteomes" id="UP001432062"/>
    </source>
</evidence>
<proteinExistence type="predicted"/>